<evidence type="ECO:0000313" key="3">
    <source>
        <dbReference type="Proteomes" id="UP000234323"/>
    </source>
</evidence>
<organism evidence="2 3">
    <name type="scientific">Rhizophagus irregularis</name>
    <dbReference type="NCBI Taxonomy" id="588596"/>
    <lineage>
        <taxon>Eukaryota</taxon>
        <taxon>Fungi</taxon>
        <taxon>Fungi incertae sedis</taxon>
        <taxon>Mucoromycota</taxon>
        <taxon>Glomeromycotina</taxon>
        <taxon>Glomeromycetes</taxon>
        <taxon>Glomerales</taxon>
        <taxon>Glomeraceae</taxon>
        <taxon>Rhizophagus</taxon>
    </lineage>
</organism>
<evidence type="ECO:0000313" key="2">
    <source>
        <dbReference type="EMBL" id="PKY42094.1"/>
    </source>
</evidence>
<dbReference type="OrthoDB" id="2400628at2759"/>
<comment type="caution">
    <text evidence="2">The sequence shown here is derived from an EMBL/GenBank/DDBJ whole genome shotgun (WGS) entry which is preliminary data.</text>
</comment>
<reference evidence="2 3" key="1">
    <citation type="submission" date="2015-10" db="EMBL/GenBank/DDBJ databases">
        <title>Genome analyses suggest a sexual origin of heterokaryosis in a supposedly ancient asexual fungus.</title>
        <authorList>
            <person name="Ropars J."/>
            <person name="Sedzielewska K."/>
            <person name="Noel J."/>
            <person name="Charron P."/>
            <person name="Farinelli L."/>
            <person name="Marton T."/>
            <person name="Kruger M."/>
            <person name="Pelin A."/>
            <person name="Brachmann A."/>
            <person name="Corradi N."/>
        </authorList>
    </citation>
    <scope>NUCLEOTIDE SEQUENCE [LARGE SCALE GENOMIC DNA]</scope>
    <source>
        <strain evidence="2 3">A4</strain>
    </source>
</reference>
<gene>
    <name evidence="2" type="ORF">RhiirA4_396923</name>
</gene>
<dbReference type="EMBL" id="LLXI01000181">
    <property type="protein sequence ID" value="PKY42094.1"/>
    <property type="molecule type" value="Genomic_DNA"/>
</dbReference>
<accession>A0A2I1G630</accession>
<protein>
    <submittedName>
        <fullName evidence="2">Uncharacterized protein</fullName>
    </submittedName>
</protein>
<sequence length="124" mass="14472">MESPLNETTSHHYRTRSNGETKTTERPKMQRRLSSYDRNEHKRKLYNNSNTFITTATTVDNSTTITKDTKDTNVVTTHSTYFGFSSSPIKNVDNNNNYYYYNESSGKEITENFFKKLDSISKEE</sequence>
<keyword evidence="3" id="KW-1185">Reference proteome</keyword>
<dbReference type="VEuPathDB" id="FungiDB:RhiirA1_408751"/>
<proteinExistence type="predicted"/>
<feature type="compositionally biased region" description="Basic and acidic residues" evidence="1">
    <location>
        <begin position="17"/>
        <end position="40"/>
    </location>
</feature>
<evidence type="ECO:0000256" key="1">
    <source>
        <dbReference type="SAM" id="MobiDB-lite"/>
    </source>
</evidence>
<feature type="region of interest" description="Disordered" evidence="1">
    <location>
        <begin position="1"/>
        <end position="43"/>
    </location>
</feature>
<name>A0A2I1G630_9GLOM</name>
<dbReference type="VEuPathDB" id="FungiDB:RhiirFUN_026394"/>
<dbReference type="Proteomes" id="UP000234323">
    <property type="component" value="Unassembled WGS sequence"/>
</dbReference>
<dbReference type="VEuPathDB" id="FungiDB:FUN_001547"/>
<dbReference type="AlphaFoldDB" id="A0A2I1G630"/>